<proteinExistence type="predicted"/>
<reference evidence="1" key="1">
    <citation type="submission" date="2020-05" db="EMBL/GenBank/DDBJ databases">
        <title>Large-scale comparative analyses of tick genomes elucidate their genetic diversity and vector capacities.</title>
        <authorList>
            <person name="Jia N."/>
            <person name="Wang J."/>
            <person name="Shi W."/>
            <person name="Du L."/>
            <person name="Sun Y."/>
            <person name="Zhan W."/>
            <person name="Jiang J."/>
            <person name="Wang Q."/>
            <person name="Zhang B."/>
            <person name="Ji P."/>
            <person name="Sakyi L.B."/>
            <person name="Cui X."/>
            <person name="Yuan T."/>
            <person name="Jiang B."/>
            <person name="Yang W."/>
            <person name="Lam T.T.-Y."/>
            <person name="Chang Q."/>
            <person name="Ding S."/>
            <person name="Wang X."/>
            <person name="Zhu J."/>
            <person name="Ruan X."/>
            <person name="Zhao L."/>
            <person name="Wei J."/>
            <person name="Que T."/>
            <person name="Du C."/>
            <person name="Cheng J."/>
            <person name="Dai P."/>
            <person name="Han X."/>
            <person name="Huang E."/>
            <person name="Gao Y."/>
            <person name="Liu J."/>
            <person name="Shao H."/>
            <person name="Ye R."/>
            <person name="Li L."/>
            <person name="Wei W."/>
            <person name="Wang X."/>
            <person name="Wang C."/>
            <person name="Yang T."/>
            <person name="Huo Q."/>
            <person name="Li W."/>
            <person name="Guo W."/>
            <person name="Chen H."/>
            <person name="Zhou L."/>
            <person name="Ni X."/>
            <person name="Tian J."/>
            <person name="Zhou Y."/>
            <person name="Sheng Y."/>
            <person name="Liu T."/>
            <person name="Pan Y."/>
            <person name="Xia L."/>
            <person name="Li J."/>
            <person name="Zhao F."/>
            <person name="Cao W."/>
        </authorList>
    </citation>
    <scope>NUCLEOTIDE SEQUENCE</scope>
    <source>
        <strain evidence="1">Hyas-2018</strain>
    </source>
</reference>
<keyword evidence="2" id="KW-1185">Reference proteome</keyword>
<protein>
    <submittedName>
        <fullName evidence="1">Uncharacterized protein</fullName>
    </submittedName>
</protein>
<name>A0ACB7TP14_HYAAI</name>
<sequence length="408" mass="45211">MLFANLQHLLDDATLQNEWPVIESTERTPKRKSLSSFVGLLGRPQMSTSLRQLVQRLVTVNTEIDKFKYLLTYLTGAAKAAIQGIRLAEANYDIAVNVLSDRFGRRGMLVNDHLDHLLSLAPVRSSSELSKLRILHDEVTFRMNALEGLGVCPGEYGAVPRRVLLKALPSDFSILYRQREKEALPPDNAAASPADQADQSSIEIREESGFGETTSFTSKRHLQREFRGPELQLPTAAASSAEVRFSYSRPCLLCNSAAHTIRERSAPFPQEEQSRRIQAGNLCFRCAKGKNFASEGRRARSLQCRRCPGPHLTSICDINHITNRSCEPTLRSSNTSAPREQAPESIVTQCRATSVSTSSAGLTPVLLQTGRAWAIAPAKTILIMFLLYSGSQRSFVWQDIARALNCPV</sequence>
<accession>A0ACB7TP14</accession>
<dbReference type="EMBL" id="CM023481">
    <property type="protein sequence ID" value="KAH6948808.1"/>
    <property type="molecule type" value="Genomic_DNA"/>
</dbReference>
<evidence type="ECO:0000313" key="2">
    <source>
        <dbReference type="Proteomes" id="UP000821845"/>
    </source>
</evidence>
<gene>
    <name evidence="1" type="ORF">HPB50_026542</name>
</gene>
<dbReference type="Proteomes" id="UP000821845">
    <property type="component" value="Chromosome 1"/>
</dbReference>
<evidence type="ECO:0000313" key="1">
    <source>
        <dbReference type="EMBL" id="KAH6948808.1"/>
    </source>
</evidence>
<comment type="caution">
    <text evidence="1">The sequence shown here is derived from an EMBL/GenBank/DDBJ whole genome shotgun (WGS) entry which is preliminary data.</text>
</comment>
<organism evidence="1 2">
    <name type="scientific">Hyalomma asiaticum</name>
    <name type="common">Tick</name>
    <dbReference type="NCBI Taxonomy" id="266040"/>
    <lineage>
        <taxon>Eukaryota</taxon>
        <taxon>Metazoa</taxon>
        <taxon>Ecdysozoa</taxon>
        <taxon>Arthropoda</taxon>
        <taxon>Chelicerata</taxon>
        <taxon>Arachnida</taxon>
        <taxon>Acari</taxon>
        <taxon>Parasitiformes</taxon>
        <taxon>Ixodida</taxon>
        <taxon>Ixodoidea</taxon>
        <taxon>Ixodidae</taxon>
        <taxon>Hyalomminae</taxon>
        <taxon>Hyalomma</taxon>
    </lineage>
</organism>